<evidence type="ECO:0000313" key="6">
    <source>
        <dbReference type="EMBL" id="QEN08334.1"/>
    </source>
</evidence>
<protein>
    <submittedName>
        <fullName evidence="6">ATP-grasp domain-containing protein</fullName>
    </submittedName>
</protein>
<dbReference type="PANTHER" id="PTHR23132:SF23">
    <property type="entry name" value="D-ALANINE--D-ALANINE LIGASE B"/>
    <property type="match status" value="1"/>
</dbReference>
<feature type="domain" description="ATP-grasp" evidence="5">
    <location>
        <begin position="113"/>
        <end position="316"/>
    </location>
</feature>
<dbReference type="Gene3D" id="3.40.50.20">
    <property type="match status" value="1"/>
</dbReference>
<dbReference type="PANTHER" id="PTHR23132">
    <property type="entry name" value="D-ALANINE--D-ALANINE LIGASE"/>
    <property type="match status" value="1"/>
</dbReference>
<dbReference type="GO" id="GO:0005524">
    <property type="term" value="F:ATP binding"/>
    <property type="evidence" value="ECO:0007669"/>
    <property type="project" value="UniProtKB-UniRule"/>
</dbReference>
<organism evidence="6 7">
    <name type="scientific">Oceanispirochaeta crateris</name>
    <dbReference type="NCBI Taxonomy" id="2518645"/>
    <lineage>
        <taxon>Bacteria</taxon>
        <taxon>Pseudomonadati</taxon>
        <taxon>Spirochaetota</taxon>
        <taxon>Spirochaetia</taxon>
        <taxon>Spirochaetales</taxon>
        <taxon>Spirochaetaceae</taxon>
        <taxon>Oceanispirochaeta</taxon>
    </lineage>
</organism>
<evidence type="ECO:0000256" key="4">
    <source>
        <dbReference type="PROSITE-ProRule" id="PRU00409"/>
    </source>
</evidence>
<dbReference type="KEGG" id="ock:EXM22_10160"/>
<dbReference type="Pfam" id="PF07478">
    <property type="entry name" value="Dala_Dala_lig_C"/>
    <property type="match status" value="1"/>
</dbReference>
<proteinExistence type="inferred from homology"/>
<dbReference type="AlphaFoldDB" id="A0A5C1QP46"/>
<dbReference type="InterPro" id="IPR013815">
    <property type="entry name" value="ATP_grasp_subdomain_1"/>
</dbReference>
<dbReference type="SUPFAM" id="SSF52440">
    <property type="entry name" value="PreATP-grasp domain"/>
    <property type="match status" value="1"/>
</dbReference>
<evidence type="ECO:0000256" key="2">
    <source>
        <dbReference type="ARBA" id="ARBA00022598"/>
    </source>
</evidence>
<evidence type="ECO:0000256" key="3">
    <source>
        <dbReference type="ARBA" id="ARBA00023316"/>
    </source>
</evidence>
<dbReference type="EMBL" id="CP036150">
    <property type="protein sequence ID" value="QEN08334.1"/>
    <property type="molecule type" value="Genomic_DNA"/>
</dbReference>
<dbReference type="InterPro" id="IPR011095">
    <property type="entry name" value="Dala_Dala_lig_C"/>
</dbReference>
<keyword evidence="4" id="KW-0067">ATP-binding</keyword>
<evidence type="ECO:0000313" key="7">
    <source>
        <dbReference type="Proteomes" id="UP000324209"/>
    </source>
</evidence>
<dbReference type="OrthoDB" id="9813261at2"/>
<keyword evidence="3" id="KW-0961">Cell wall biogenesis/degradation</keyword>
<dbReference type="Gene3D" id="3.30.470.20">
    <property type="entry name" value="ATP-grasp fold, B domain"/>
    <property type="match status" value="1"/>
</dbReference>
<reference evidence="6 7" key="1">
    <citation type="submission" date="2019-02" db="EMBL/GenBank/DDBJ databases">
        <title>Complete Genome Sequence and Methylome Analysis of free living Spirochaetas.</title>
        <authorList>
            <person name="Fomenkov A."/>
            <person name="Dubinina G."/>
            <person name="Leshcheva N."/>
            <person name="Mikheeva N."/>
            <person name="Grabovich M."/>
            <person name="Vincze T."/>
            <person name="Roberts R.J."/>
        </authorList>
    </citation>
    <scope>NUCLEOTIDE SEQUENCE [LARGE SCALE GENOMIC DNA]</scope>
    <source>
        <strain evidence="6 7">K2</strain>
    </source>
</reference>
<accession>A0A5C1QP46</accession>
<dbReference type="GO" id="GO:0071555">
    <property type="term" value="P:cell wall organization"/>
    <property type="evidence" value="ECO:0007669"/>
    <property type="project" value="UniProtKB-KW"/>
</dbReference>
<keyword evidence="2" id="KW-0436">Ligase</keyword>
<dbReference type="InterPro" id="IPR011761">
    <property type="entry name" value="ATP-grasp"/>
</dbReference>
<dbReference type="InterPro" id="IPR016185">
    <property type="entry name" value="PreATP-grasp_dom_sf"/>
</dbReference>
<keyword evidence="4" id="KW-0547">Nucleotide-binding</keyword>
<gene>
    <name evidence="6" type="ORF">EXM22_10160</name>
</gene>
<dbReference type="Proteomes" id="UP000324209">
    <property type="component" value="Chromosome"/>
</dbReference>
<sequence>MKIGLTYDSRAEYLKEGYSMEETAEFDKESTIEGIELAIRNIGYETERIGNSNSLMRHLLTGRRWDLVFNISEGLYGEGRESLVPALLDSFKIPYVFSGPVTLGISLNKAFAKQIIRDSHLNTPPFSVVTKRADIPLVKLDYPLFVKPISEGTGKGIDARSKINNATELEDVCSSLLPKFNQAVLVEEYLPGREFTVGVLKTGDDAYVPGAMEIVYKNSSNNIYSYENKENYEEIVDYTSVEGDLLKECEELALKVWKALNCFDGGRVDMKIDKSGKMSFIEVNPLAGLNPETSDLPILCRLNNMDYQKIIEEILDSAIKRNFTHD</sequence>
<dbReference type="SUPFAM" id="SSF56059">
    <property type="entry name" value="Glutathione synthetase ATP-binding domain-like"/>
    <property type="match status" value="1"/>
</dbReference>
<dbReference type="Gene3D" id="3.30.1490.20">
    <property type="entry name" value="ATP-grasp fold, A domain"/>
    <property type="match status" value="1"/>
</dbReference>
<name>A0A5C1QP46_9SPIO</name>
<dbReference type="RefSeq" id="WP_149486414.1">
    <property type="nucleotide sequence ID" value="NZ_CP036150.1"/>
</dbReference>
<comment type="similarity">
    <text evidence="1">Belongs to the D-alanine--D-alanine ligase family.</text>
</comment>
<evidence type="ECO:0000259" key="5">
    <source>
        <dbReference type="PROSITE" id="PS50975"/>
    </source>
</evidence>
<evidence type="ECO:0000256" key="1">
    <source>
        <dbReference type="ARBA" id="ARBA00010871"/>
    </source>
</evidence>
<dbReference type="GO" id="GO:0008716">
    <property type="term" value="F:D-alanine-D-alanine ligase activity"/>
    <property type="evidence" value="ECO:0007669"/>
    <property type="project" value="InterPro"/>
</dbReference>
<dbReference type="PROSITE" id="PS50975">
    <property type="entry name" value="ATP_GRASP"/>
    <property type="match status" value="1"/>
</dbReference>
<dbReference type="GO" id="GO:0046872">
    <property type="term" value="F:metal ion binding"/>
    <property type="evidence" value="ECO:0007669"/>
    <property type="project" value="InterPro"/>
</dbReference>
<keyword evidence="7" id="KW-1185">Reference proteome</keyword>